<keyword evidence="1" id="KW-0732">Signal</keyword>
<dbReference type="EMBL" id="UAUF01000008">
    <property type="protein sequence ID" value="SPZ03008.1"/>
    <property type="molecule type" value="Genomic_DNA"/>
</dbReference>
<sequence>MRGIVSVLQCCSAALLLAAGSAMAEPELLQGTVGQAKVLVELDLAKPDEVTGRYFYQKYHTDIALDGALDKQRTLRLSENRPFFSTKSVPMQWTLKQGANGRWTGRWASKGKTLDISLSPVALPPARPDDLPALDELRRTSPYEYLRLKGLSLKKDRQDTFMGYGLQWWVEPVSRIRLFQLVSSPTAMDLSAANRTLQNRQWQEVNSYFGCLSGARDRETEFDQTVKPVFINDSVLSVSLFTSYDCGGAHPDFGDAPLNMELATGKILELEDVFWLGKGPSIHYERGMDNLEAYSNYREQLFAPWVVDQFKRLYPELMNDDPNECNYQDPSVWQFSVWYFEPRGIYLGPTFARAARSCDEPGDTVIPYKTIKAHPGPVKVTLPE</sequence>
<organism evidence="3 4">
    <name type="scientific">Pseudomonas luteola</name>
    <dbReference type="NCBI Taxonomy" id="47886"/>
    <lineage>
        <taxon>Bacteria</taxon>
        <taxon>Pseudomonadati</taxon>
        <taxon>Pseudomonadota</taxon>
        <taxon>Gammaproteobacteria</taxon>
        <taxon>Pseudomonadales</taxon>
        <taxon>Pseudomonadaceae</taxon>
        <taxon>Pseudomonas</taxon>
    </lineage>
</organism>
<dbReference type="AlphaFoldDB" id="A0A2X2C706"/>
<evidence type="ECO:0000313" key="5">
    <source>
        <dbReference type="Proteomes" id="UP000626180"/>
    </source>
</evidence>
<dbReference type="EMBL" id="JADMCD010000001">
    <property type="protein sequence ID" value="MBF8639741.1"/>
    <property type="molecule type" value="Genomic_DNA"/>
</dbReference>
<dbReference type="Proteomes" id="UP000250443">
    <property type="component" value="Unassembled WGS sequence"/>
</dbReference>
<protein>
    <submittedName>
        <fullName evidence="3">Protein of uncharacterized function (DUF3298)</fullName>
    </submittedName>
</protein>
<evidence type="ECO:0000313" key="4">
    <source>
        <dbReference type="Proteomes" id="UP000250443"/>
    </source>
</evidence>
<name>A0A2X2C706_PSELU</name>
<evidence type="ECO:0000313" key="2">
    <source>
        <dbReference type="EMBL" id="MBF8639741.1"/>
    </source>
</evidence>
<feature type="signal peptide" evidence="1">
    <location>
        <begin position="1"/>
        <end position="24"/>
    </location>
</feature>
<evidence type="ECO:0000256" key="1">
    <source>
        <dbReference type="SAM" id="SignalP"/>
    </source>
</evidence>
<gene>
    <name evidence="2" type="ORF">IRZ65_03445</name>
    <name evidence="3" type="ORF">NCTC11842_00978</name>
</gene>
<reference evidence="3 4" key="1">
    <citation type="submission" date="2018-06" db="EMBL/GenBank/DDBJ databases">
        <authorList>
            <consortium name="Pathogen Informatics"/>
            <person name="Doyle S."/>
        </authorList>
    </citation>
    <scope>NUCLEOTIDE SEQUENCE [LARGE SCALE GENOMIC DNA]</scope>
    <source>
        <strain evidence="3 4">NCTC11842</strain>
    </source>
</reference>
<evidence type="ECO:0000313" key="3">
    <source>
        <dbReference type="EMBL" id="SPZ03008.1"/>
    </source>
</evidence>
<reference evidence="2 5" key="2">
    <citation type="submission" date="2020-10" db="EMBL/GenBank/DDBJ databases">
        <title>Genome sequences of Pseudomonas isolates.</title>
        <authorList>
            <person name="Wessels L."/>
            <person name="Reich F."/>
            <person name="Hammerl J."/>
        </authorList>
    </citation>
    <scope>NUCLEOTIDE SEQUENCE [LARGE SCALE GENOMIC DNA]</scope>
    <source>
        <strain evidence="2 5">20-MO00624-0</strain>
    </source>
</reference>
<dbReference type="Proteomes" id="UP000626180">
    <property type="component" value="Unassembled WGS sequence"/>
</dbReference>
<proteinExistence type="predicted"/>
<accession>A0A2X2C706</accession>
<dbReference type="RefSeq" id="WP_010796949.1">
    <property type="nucleotide sequence ID" value="NZ_CP069262.1"/>
</dbReference>
<keyword evidence="5" id="KW-1185">Reference proteome</keyword>
<feature type="chain" id="PRO_5016067421" evidence="1">
    <location>
        <begin position="25"/>
        <end position="384"/>
    </location>
</feature>